<gene>
    <name evidence="16" type="ORF">BCL74_1764</name>
</gene>
<name>A0A420WFR7_9PROT</name>
<dbReference type="Pfam" id="PF00582">
    <property type="entry name" value="Usp"/>
    <property type="match status" value="1"/>
</dbReference>
<dbReference type="InterPro" id="IPR036097">
    <property type="entry name" value="HisK_dim/P_sf"/>
</dbReference>
<comment type="subcellular location">
    <subcellularLocation>
        <location evidence="2">Membrane</location>
        <topology evidence="2">Multi-pass membrane protein</topology>
    </subcellularLocation>
</comment>
<dbReference type="CDD" id="cd00075">
    <property type="entry name" value="HATPase"/>
    <property type="match status" value="1"/>
</dbReference>
<comment type="function">
    <text evidence="13">Member of the two-component regulatory system KdpD/KdpE involved in the regulation of the kdp operon. KdpD may function as a membrane-associated protein kinase that phosphorylates KdpE in response to environmental signals.</text>
</comment>
<reference evidence="16 17" key="1">
    <citation type="submission" date="2018-10" db="EMBL/GenBank/DDBJ databases">
        <title>Comparative analysis of microorganisms from saline springs in Andes Mountain Range, Colombia.</title>
        <authorList>
            <person name="Rubin E."/>
        </authorList>
    </citation>
    <scope>NUCLEOTIDE SEQUENCE [LARGE SCALE GENOMIC DNA]</scope>
    <source>
        <strain evidence="16 17">USBA 36</strain>
    </source>
</reference>
<evidence type="ECO:0000256" key="13">
    <source>
        <dbReference type="ARBA" id="ARBA00057300"/>
    </source>
</evidence>
<evidence type="ECO:0000256" key="2">
    <source>
        <dbReference type="ARBA" id="ARBA00004141"/>
    </source>
</evidence>
<keyword evidence="5" id="KW-0808">Transferase</keyword>
<dbReference type="Proteomes" id="UP000277424">
    <property type="component" value="Unassembled WGS sequence"/>
</dbReference>
<dbReference type="PANTHER" id="PTHR45569:SF1">
    <property type="entry name" value="SENSOR PROTEIN KDPD"/>
    <property type="match status" value="1"/>
</dbReference>
<dbReference type="GO" id="GO:0005886">
    <property type="term" value="C:plasma membrane"/>
    <property type="evidence" value="ECO:0007669"/>
    <property type="project" value="TreeGrafter"/>
</dbReference>
<evidence type="ECO:0000259" key="15">
    <source>
        <dbReference type="PROSITE" id="PS50109"/>
    </source>
</evidence>
<evidence type="ECO:0000256" key="6">
    <source>
        <dbReference type="ARBA" id="ARBA00022692"/>
    </source>
</evidence>
<evidence type="ECO:0000256" key="5">
    <source>
        <dbReference type="ARBA" id="ARBA00022679"/>
    </source>
</evidence>
<dbReference type="InterPro" id="IPR003594">
    <property type="entry name" value="HATPase_dom"/>
</dbReference>
<keyword evidence="4" id="KW-0597">Phosphoprotein</keyword>
<dbReference type="InterPro" id="IPR036890">
    <property type="entry name" value="HATPase_C_sf"/>
</dbReference>
<evidence type="ECO:0000256" key="11">
    <source>
        <dbReference type="ARBA" id="ARBA00023012"/>
    </source>
</evidence>
<keyword evidence="8 16" id="KW-0418">Kinase</keyword>
<dbReference type="Pfam" id="PF02518">
    <property type="entry name" value="HATPase_c"/>
    <property type="match status" value="1"/>
</dbReference>
<dbReference type="InterPro" id="IPR038318">
    <property type="entry name" value="KdpD_sf"/>
</dbReference>
<dbReference type="Gene3D" id="3.40.50.300">
    <property type="entry name" value="P-loop containing nucleotide triphosphate hydrolases"/>
    <property type="match status" value="1"/>
</dbReference>
<dbReference type="InterPro" id="IPR052023">
    <property type="entry name" value="Histidine_kinase_KdpD"/>
</dbReference>
<keyword evidence="7" id="KW-0547">Nucleotide-binding</keyword>
<dbReference type="InterPro" id="IPR003661">
    <property type="entry name" value="HisK_dim/P_dom"/>
</dbReference>
<dbReference type="GO" id="GO:0042802">
    <property type="term" value="F:identical protein binding"/>
    <property type="evidence" value="ECO:0007669"/>
    <property type="project" value="UniProtKB-ARBA"/>
</dbReference>
<evidence type="ECO:0000313" key="16">
    <source>
        <dbReference type="EMBL" id="RKQ69831.1"/>
    </source>
</evidence>
<dbReference type="PANTHER" id="PTHR45569">
    <property type="entry name" value="SENSOR PROTEIN KDPD"/>
    <property type="match status" value="1"/>
</dbReference>
<dbReference type="Gene3D" id="3.30.565.10">
    <property type="entry name" value="Histidine kinase-like ATPase, C-terminal domain"/>
    <property type="match status" value="1"/>
</dbReference>
<dbReference type="Gene3D" id="1.10.287.130">
    <property type="match status" value="1"/>
</dbReference>
<evidence type="ECO:0000256" key="10">
    <source>
        <dbReference type="ARBA" id="ARBA00022989"/>
    </source>
</evidence>
<feature type="transmembrane region" description="Helical" evidence="14">
    <location>
        <begin position="397"/>
        <end position="418"/>
    </location>
</feature>
<dbReference type="InterPro" id="IPR014729">
    <property type="entry name" value="Rossmann-like_a/b/a_fold"/>
</dbReference>
<dbReference type="InterPro" id="IPR003852">
    <property type="entry name" value="Sig_transdc_His_kinase_KdpD_N"/>
</dbReference>
<dbReference type="SMART" id="SM00387">
    <property type="entry name" value="HATPase_c"/>
    <property type="match status" value="1"/>
</dbReference>
<dbReference type="FunFam" id="3.40.50.300:FF:000483">
    <property type="entry name" value="Sensor histidine kinase KdpD"/>
    <property type="match status" value="1"/>
</dbReference>
<dbReference type="OrthoDB" id="9806130at2"/>
<dbReference type="CDD" id="cd00082">
    <property type="entry name" value="HisKA"/>
    <property type="match status" value="1"/>
</dbReference>
<accession>A0A420WFR7</accession>
<dbReference type="InterPro" id="IPR003018">
    <property type="entry name" value="GAF"/>
</dbReference>
<keyword evidence="12 14" id="KW-0472">Membrane</keyword>
<dbReference type="SUPFAM" id="SSF55781">
    <property type="entry name" value="GAF domain-like"/>
    <property type="match status" value="1"/>
</dbReference>
<dbReference type="GO" id="GO:0000155">
    <property type="term" value="F:phosphorelay sensor kinase activity"/>
    <property type="evidence" value="ECO:0007669"/>
    <property type="project" value="InterPro"/>
</dbReference>
<comment type="catalytic activity">
    <reaction evidence="1">
        <text>ATP + protein L-histidine = ADP + protein N-phospho-L-histidine.</text>
        <dbReference type="EC" id="2.7.13.3"/>
    </reaction>
</comment>
<dbReference type="Pfam" id="PF13492">
    <property type="entry name" value="GAF_3"/>
    <property type="match status" value="1"/>
</dbReference>
<dbReference type="EC" id="2.7.13.3" evidence="3"/>
<dbReference type="AlphaFoldDB" id="A0A420WFR7"/>
<feature type="transmembrane region" description="Helical" evidence="14">
    <location>
        <begin position="425"/>
        <end position="453"/>
    </location>
</feature>
<dbReference type="SMART" id="SM00388">
    <property type="entry name" value="HisKA"/>
    <property type="match status" value="1"/>
</dbReference>
<dbReference type="FunFam" id="3.30.565.10:FF:000042">
    <property type="entry name" value="Two-component sensor histidine kinase KdpD"/>
    <property type="match status" value="1"/>
</dbReference>
<keyword evidence="11" id="KW-0902">Two-component regulatory system</keyword>
<dbReference type="InterPro" id="IPR005467">
    <property type="entry name" value="His_kinase_dom"/>
</dbReference>
<dbReference type="PRINTS" id="PR00344">
    <property type="entry name" value="BCTRLSENSOR"/>
</dbReference>
<dbReference type="SUPFAM" id="SSF52402">
    <property type="entry name" value="Adenine nucleotide alpha hydrolases-like"/>
    <property type="match status" value="1"/>
</dbReference>
<keyword evidence="10 14" id="KW-1133">Transmembrane helix</keyword>
<feature type="domain" description="Histidine kinase" evidence="15">
    <location>
        <begin position="668"/>
        <end position="885"/>
    </location>
</feature>
<evidence type="ECO:0000256" key="1">
    <source>
        <dbReference type="ARBA" id="ARBA00000085"/>
    </source>
</evidence>
<dbReference type="Gene3D" id="3.30.450.40">
    <property type="match status" value="1"/>
</dbReference>
<dbReference type="PROSITE" id="PS50109">
    <property type="entry name" value="HIS_KIN"/>
    <property type="match status" value="1"/>
</dbReference>
<dbReference type="Pfam" id="PF13493">
    <property type="entry name" value="DUF4118"/>
    <property type="match status" value="1"/>
</dbReference>
<dbReference type="SUPFAM" id="SSF55874">
    <property type="entry name" value="ATPase domain of HSP90 chaperone/DNA topoisomerase II/histidine kinase"/>
    <property type="match status" value="1"/>
</dbReference>
<sequence>MESEDRPQPEAFLEEAAREHRGRLKIFLGAAPGVGKTYAMLEEAQRRHAEGQDVVIGVVESHGRQETEALIRGLESLPRRLLSYRGRLMSELDLDAVLARKPALVLVDELAHTNVPGSRHEKRYRDVEEILEAGIDVLTTMNVQHLESLNDVVARITRIRVRETLPDKVLELADEIELIDLPPDELIQRLRAGKVYLRDQAHRAVNHFFSRGNLTALRELALRAAAERVDSQMISYMRAHAIPGPWPTSDRLLVCVGEGTTAQALVRAAKRVAERQRMPWIALHVLHEEAMDEPARDRLAAAMHLAEQLGGEAVVLPSAADAVSEILNYAASRNVTRLMIGRPRKRRLPRLRPSVTERLARRGAEYDVTIVSAEEKPEAVTALRAVDTSRRITGRDALAVAGVVAASTALAFVADFFLDVPNLSLIFLTGVLLVATRLGLWPSVLASLLSFLAYNFFFTVPYHTFAVYRTEDLLTIFFFLVVATLTGNLAGRLRERADSTRQGARRTANLYEFSRRVASAAEIDDVAWAVVSHVAGTLQCQSVILLPKGIDGLEIAAGFPPEDHLTPANWAAAKWAWQHDKPAGWSSETLPGSDWLFLPMDTPNGPVGLVGVCFAERGRPLSTEQRRLLSAVVDQAALAVERTNLARDIEEKRLLTETESLRAALLSSISHDLRTPLVSIIGSASSLQAYGERIPPAQRGELLETIQDEAERLNRFVQNLLDMTRLGYGALMPKRDCVDLRDVIGRARERLKKPLAAFHLSVDFAEDLPLLHVDAVLMEQVMVNLLDNAAKYAPPGTPISVTALPKDGAVEVRVCDRGPGIPPADREAVFDMFYRVRSGDREKAGTGLGLAICRGIVEAHGGSIRVEDGADGVGAAIAVTLPVSPMQAEAGEAA</sequence>
<protein>
    <recommendedName>
        <fullName evidence="3">histidine kinase</fullName>
        <ecNumber evidence="3">2.7.13.3</ecNumber>
    </recommendedName>
</protein>
<keyword evidence="6 14" id="KW-0812">Transmembrane</keyword>
<dbReference type="RefSeq" id="WP_121219250.1">
    <property type="nucleotide sequence ID" value="NZ_RBIG01000002.1"/>
</dbReference>
<dbReference type="Gene3D" id="3.40.50.620">
    <property type="entry name" value="HUPs"/>
    <property type="match status" value="1"/>
</dbReference>
<dbReference type="InterPro" id="IPR004358">
    <property type="entry name" value="Sig_transdc_His_kin-like_C"/>
</dbReference>
<dbReference type="SUPFAM" id="SSF47384">
    <property type="entry name" value="Homodimeric domain of signal transducing histidine kinase"/>
    <property type="match status" value="1"/>
</dbReference>
<organism evidence="16 17">
    <name type="scientific">Oceanibaculum indicum</name>
    <dbReference type="NCBI Taxonomy" id="526216"/>
    <lineage>
        <taxon>Bacteria</taxon>
        <taxon>Pseudomonadati</taxon>
        <taxon>Pseudomonadota</taxon>
        <taxon>Alphaproteobacteria</taxon>
        <taxon>Rhodospirillales</taxon>
        <taxon>Oceanibaculaceae</taxon>
        <taxon>Oceanibaculum</taxon>
    </lineage>
</organism>
<evidence type="ECO:0000256" key="9">
    <source>
        <dbReference type="ARBA" id="ARBA00022840"/>
    </source>
</evidence>
<feature type="transmembrane region" description="Helical" evidence="14">
    <location>
        <begin position="473"/>
        <end position="491"/>
    </location>
</feature>
<dbReference type="EMBL" id="RBIG01000002">
    <property type="protein sequence ID" value="RKQ69831.1"/>
    <property type="molecule type" value="Genomic_DNA"/>
</dbReference>
<evidence type="ECO:0000256" key="12">
    <source>
        <dbReference type="ARBA" id="ARBA00023136"/>
    </source>
</evidence>
<evidence type="ECO:0000256" key="3">
    <source>
        <dbReference type="ARBA" id="ARBA00012438"/>
    </source>
</evidence>
<evidence type="ECO:0000256" key="7">
    <source>
        <dbReference type="ARBA" id="ARBA00022741"/>
    </source>
</evidence>
<evidence type="ECO:0000256" key="4">
    <source>
        <dbReference type="ARBA" id="ARBA00022553"/>
    </source>
</evidence>
<dbReference type="Pfam" id="PF00512">
    <property type="entry name" value="HisKA"/>
    <property type="match status" value="1"/>
</dbReference>
<dbReference type="Pfam" id="PF02702">
    <property type="entry name" value="KdpD"/>
    <property type="match status" value="1"/>
</dbReference>
<evidence type="ECO:0000313" key="17">
    <source>
        <dbReference type="Proteomes" id="UP000277424"/>
    </source>
</evidence>
<dbReference type="InterPro" id="IPR025201">
    <property type="entry name" value="KdpD_TM"/>
</dbReference>
<evidence type="ECO:0000256" key="8">
    <source>
        <dbReference type="ARBA" id="ARBA00022777"/>
    </source>
</evidence>
<proteinExistence type="predicted"/>
<dbReference type="Gene3D" id="1.20.120.620">
    <property type="entry name" value="Backbone structure of the membrane domain of e. Coli histidine kinase receptor kdpd"/>
    <property type="match status" value="1"/>
</dbReference>
<dbReference type="GO" id="GO:0005737">
    <property type="term" value="C:cytoplasm"/>
    <property type="evidence" value="ECO:0007669"/>
    <property type="project" value="UniProtKB-ARBA"/>
</dbReference>
<comment type="caution">
    <text evidence="16">The sequence shown here is derived from an EMBL/GenBank/DDBJ whole genome shotgun (WGS) entry which is preliminary data.</text>
</comment>
<keyword evidence="9" id="KW-0067">ATP-binding</keyword>
<dbReference type="InterPro" id="IPR006016">
    <property type="entry name" value="UspA"/>
</dbReference>
<dbReference type="InterPro" id="IPR027417">
    <property type="entry name" value="P-loop_NTPase"/>
</dbReference>
<evidence type="ECO:0000256" key="14">
    <source>
        <dbReference type="SAM" id="Phobius"/>
    </source>
</evidence>
<dbReference type="GO" id="GO:0005524">
    <property type="term" value="F:ATP binding"/>
    <property type="evidence" value="ECO:0007669"/>
    <property type="project" value="UniProtKB-KW"/>
</dbReference>
<dbReference type="InterPro" id="IPR029016">
    <property type="entry name" value="GAF-like_dom_sf"/>
</dbReference>